<comment type="caution">
    <text evidence="2">The sequence shown here is derived from an EMBL/GenBank/DDBJ whole genome shotgun (WGS) entry which is preliminary data.</text>
</comment>
<reference evidence="2" key="2">
    <citation type="journal article" date="2023" name="Int. J. Mol. Sci.">
        <title>De Novo Assembly and Annotation of 11 Diverse Shrub Willow (Salix) Genomes Reveals Novel Gene Organization in Sex-Linked Regions.</title>
        <authorList>
            <person name="Hyden B."/>
            <person name="Feng K."/>
            <person name="Yates T.B."/>
            <person name="Jawdy S."/>
            <person name="Cereghino C."/>
            <person name="Smart L.B."/>
            <person name="Muchero W."/>
        </authorList>
    </citation>
    <scope>NUCLEOTIDE SEQUENCE [LARGE SCALE GENOMIC DNA]</scope>
    <source>
        <tissue evidence="2">Shoot tip</tissue>
    </source>
</reference>
<evidence type="ECO:0000313" key="3">
    <source>
        <dbReference type="Proteomes" id="UP001151529"/>
    </source>
</evidence>
<feature type="compositionally biased region" description="Low complexity" evidence="1">
    <location>
        <begin position="22"/>
        <end position="37"/>
    </location>
</feature>
<dbReference type="AlphaFoldDB" id="A0A9Q0UGT8"/>
<dbReference type="PANTHER" id="PTHR33356:SF5">
    <property type="entry name" value="TIP41-LIKE PROTEIN"/>
    <property type="match status" value="1"/>
</dbReference>
<dbReference type="EMBL" id="JAPFFL010000004">
    <property type="protein sequence ID" value="KAJ6729685.1"/>
    <property type="molecule type" value="Genomic_DNA"/>
</dbReference>
<evidence type="ECO:0000313" key="2">
    <source>
        <dbReference type="EMBL" id="KAJ6729685.1"/>
    </source>
</evidence>
<reference evidence="2" key="1">
    <citation type="submission" date="2022-11" db="EMBL/GenBank/DDBJ databases">
        <authorList>
            <person name="Hyden B.L."/>
            <person name="Feng K."/>
            <person name="Yates T."/>
            <person name="Jawdy S."/>
            <person name="Smart L.B."/>
            <person name="Muchero W."/>
        </authorList>
    </citation>
    <scope>NUCLEOTIDE SEQUENCE</scope>
    <source>
        <tissue evidence="2">Shoot tip</tissue>
    </source>
</reference>
<dbReference type="PANTHER" id="PTHR33356">
    <property type="entry name" value="TIP41-LIKE PROTEIN"/>
    <property type="match status" value="1"/>
</dbReference>
<sequence>MTVTHYTHHHHNDASSRSSLIPSMQQQQSSSQGSPGMRAVFHGNPGIKRECAGTKVFLPRQLGARTESRKKPGLSQFALCSLHLLGLGADSQSVFIFSFV</sequence>
<gene>
    <name evidence="2" type="ORF">OIU85_020579</name>
</gene>
<feature type="compositionally biased region" description="Basic residues" evidence="1">
    <location>
        <begin position="1"/>
        <end position="11"/>
    </location>
</feature>
<name>A0A9Q0UGT8_SALVM</name>
<keyword evidence="3" id="KW-1185">Reference proteome</keyword>
<proteinExistence type="predicted"/>
<organism evidence="2 3">
    <name type="scientific">Salix viminalis</name>
    <name type="common">Common osier</name>
    <name type="synonym">Basket willow</name>
    <dbReference type="NCBI Taxonomy" id="40686"/>
    <lineage>
        <taxon>Eukaryota</taxon>
        <taxon>Viridiplantae</taxon>
        <taxon>Streptophyta</taxon>
        <taxon>Embryophyta</taxon>
        <taxon>Tracheophyta</taxon>
        <taxon>Spermatophyta</taxon>
        <taxon>Magnoliopsida</taxon>
        <taxon>eudicotyledons</taxon>
        <taxon>Gunneridae</taxon>
        <taxon>Pentapetalae</taxon>
        <taxon>rosids</taxon>
        <taxon>fabids</taxon>
        <taxon>Malpighiales</taxon>
        <taxon>Salicaceae</taxon>
        <taxon>Saliceae</taxon>
        <taxon>Salix</taxon>
    </lineage>
</organism>
<dbReference type="OrthoDB" id="747893at2759"/>
<accession>A0A9Q0UGT8</accession>
<dbReference type="Proteomes" id="UP001151529">
    <property type="component" value="Chromosome 2"/>
</dbReference>
<feature type="region of interest" description="Disordered" evidence="1">
    <location>
        <begin position="1"/>
        <end position="44"/>
    </location>
</feature>
<protein>
    <submittedName>
        <fullName evidence="2">TIP41-LIKE PROTEIN</fullName>
    </submittedName>
</protein>
<evidence type="ECO:0000256" key="1">
    <source>
        <dbReference type="SAM" id="MobiDB-lite"/>
    </source>
</evidence>